<accession>A0AAV2GEB6</accession>
<keyword evidence="2" id="KW-1185">Reference proteome</keyword>
<name>A0AAV2GEB6_9ROSI</name>
<dbReference type="AlphaFoldDB" id="A0AAV2GEB6"/>
<reference evidence="1 2" key="1">
    <citation type="submission" date="2024-04" db="EMBL/GenBank/DDBJ databases">
        <authorList>
            <person name="Fracassetti M."/>
        </authorList>
    </citation>
    <scope>NUCLEOTIDE SEQUENCE [LARGE SCALE GENOMIC DNA]</scope>
</reference>
<sequence length="81" mass="9218">MDYFQLPEDIVVKIARDHFDTTSQLVAFSAGILIAERDSDDHEFSPITMFHTFVATPINDIFDDDQIYSDSSSPPSPRRSH</sequence>
<gene>
    <name evidence="1" type="ORF">LTRI10_LOCUS47483</name>
</gene>
<organism evidence="1 2">
    <name type="scientific">Linum trigynum</name>
    <dbReference type="NCBI Taxonomy" id="586398"/>
    <lineage>
        <taxon>Eukaryota</taxon>
        <taxon>Viridiplantae</taxon>
        <taxon>Streptophyta</taxon>
        <taxon>Embryophyta</taxon>
        <taxon>Tracheophyta</taxon>
        <taxon>Spermatophyta</taxon>
        <taxon>Magnoliopsida</taxon>
        <taxon>eudicotyledons</taxon>
        <taxon>Gunneridae</taxon>
        <taxon>Pentapetalae</taxon>
        <taxon>rosids</taxon>
        <taxon>fabids</taxon>
        <taxon>Malpighiales</taxon>
        <taxon>Linaceae</taxon>
        <taxon>Linum</taxon>
    </lineage>
</organism>
<evidence type="ECO:0000313" key="1">
    <source>
        <dbReference type="EMBL" id="CAL1407840.1"/>
    </source>
</evidence>
<proteinExistence type="predicted"/>
<evidence type="ECO:0000313" key="2">
    <source>
        <dbReference type="Proteomes" id="UP001497516"/>
    </source>
</evidence>
<protein>
    <submittedName>
        <fullName evidence="1">Uncharacterized protein</fullName>
    </submittedName>
</protein>
<dbReference type="Proteomes" id="UP001497516">
    <property type="component" value="Chromosome 8"/>
</dbReference>
<dbReference type="EMBL" id="OZ034821">
    <property type="protein sequence ID" value="CAL1407840.1"/>
    <property type="molecule type" value="Genomic_DNA"/>
</dbReference>